<evidence type="ECO:0000313" key="3">
    <source>
        <dbReference type="Proteomes" id="UP000682733"/>
    </source>
</evidence>
<dbReference type="EMBL" id="CAJOBA010037993">
    <property type="protein sequence ID" value="CAF4053022.1"/>
    <property type="molecule type" value="Genomic_DNA"/>
</dbReference>
<feature type="non-terminal residue" evidence="2">
    <location>
        <position position="72"/>
    </location>
</feature>
<gene>
    <name evidence="1" type="ORF">OVA965_LOCUS26029</name>
    <name evidence="2" type="ORF">TMI583_LOCUS26762</name>
</gene>
<sequence length="72" mass="8885">MAYIWLRYAKSLLKKCYCEHYFLKNVNILEYYSEKSIEEAFHIHENDVDIYAIRDQFVKKSVEIKRNDFRSQ</sequence>
<evidence type="ECO:0000313" key="1">
    <source>
        <dbReference type="EMBL" id="CAF1245524.1"/>
    </source>
</evidence>
<name>A0A8S2PHK6_9BILA</name>
<accession>A0A8S2PHK6</accession>
<proteinExistence type="predicted"/>
<comment type="caution">
    <text evidence="2">The sequence shown here is derived from an EMBL/GenBank/DDBJ whole genome shotgun (WGS) entry which is preliminary data.</text>
</comment>
<protein>
    <submittedName>
        <fullName evidence="2">Uncharacterized protein</fullName>
    </submittedName>
</protein>
<dbReference type="Proteomes" id="UP000677228">
    <property type="component" value="Unassembled WGS sequence"/>
</dbReference>
<reference evidence="2" key="1">
    <citation type="submission" date="2021-02" db="EMBL/GenBank/DDBJ databases">
        <authorList>
            <person name="Nowell W R."/>
        </authorList>
    </citation>
    <scope>NUCLEOTIDE SEQUENCE</scope>
</reference>
<evidence type="ECO:0000313" key="2">
    <source>
        <dbReference type="EMBL" id="CAF4053022.1"/>
    </source>
</evidence>
<dbReference type="AlphaFoldDB" id="A0A8S2PHK6"/>
<dbReference type="EMBL" id="CAJNOK010016445">
    <property type="protein sequence ID" value="CAF1245524.1"/>
    <property type="molecule type" value="Genomic_DNA"/>
</dbReference>
<dbReference type="Proteomes" id="UP000682733">
    <property type="component" value="Unassembled WGS sequence"/>
</dbReference>
<organism evidence="2 3">
    <name type="scientific">Didymodactylos carnosus</name>
    <dbReference type="NCBI Taxonomy" id="1234261"/>
    <lineage>
        <taxon>Eukaryota</taxon>
        <taxon>Metazoa</taxon>
        <taxon>Spiralia</taxon>
        <taxon>Gnathifera</taxon>
        <taxon>Rotifera</taxon>
        <taxon>Eurotatoria</taxon>
        <taxon>Bdelloidea</taxon>
        <taxon>Philodinida</taxon>
        <taxon>Philodinidae</taxon>
        <taxon>Didymodactylos</taxon>
    </lineage>
</organism>